<evidence type="ECO:0000256" key="1">
    <source>
        <dbReference type="ARBA" id="ARBA00023015"/>
    </source>
</evidence>
<dbReference type="PROSITE" id="PS01124">
    <property type="entry name" value="HTH_ARAC_FAMILY_2"/>
    <property type="match status" value="1"/>
</dbReference>
<organism evidence="5 6">
    <name type="scientific">Pseudomonas japonica</name>
    <dbReference type="NCBI Taxonomy" id="256466"/>
    <lineage>
        <taxon>Bacteria</taxon>
        <taxon>Pseudomonadati</taxon>
        <taxon>Pseudomonadota</taxon>
        <taxon>Gammaproteobacteria</taxon>
        <taxon>Pseudomonadales</taxon>
        <taxon>Pseudomonadaceae</taxon>
        <taxon>Pseudomonas</taxon>
    </lineage>
</organism>
<dbReference type="SMART" id="SM00342">
    <property type="entry name" value="HTH_ARAC"/>
    <property type="match status" value="1"/>
</dbReference>
<name>A0A239LHQ3_9PSED</name>
<evidence type="ECO:0000313" key="6">
    <source>
        <dbReference type="Proteomes" id="UP000198407"/>
    </source>
</evidence>
<feature type="domain" description="HTH araC/xylS-type" evidence="4">
    <location>
        <begin position="230"/>
        <end position="328"/>
    </location>
</feature>
<accession>A0A239LHQ3</accession>
<evidence type="ECO:0000313" key="5">
    <source>
        <dbReference type="EMBL" id="SNT30177.1"/>
    </source>
</evidence>
<dbReference type="Proteomes" id="UP000198407">
    <property type="component" value="Unassembled WGS sequence"/>
</dbReference>
<dbReference type="PANTHER" id="PTHR47894:SF4">
    <property type="entry name" value="HTH-TYPE TRANSCRIPTIONAL REGULATOR GADX"/>
    <property type="match status" value="1"/>
</dbReference>
<dbReference type="SUPFAM" id="SSF46689">
    <property type="entry name" value="Homeodomain-like"/>
    <property type="match status" value="1"/>
</dbReference>
<dbReference type="Pfam" id="PF12833">
    <property type="entry name" value="HTH_18"/>
    <property type="match status" value="1"/>
</dbReference>
<dbReference type="RefSeq" id="WP_042129224.1">
    <property type="nucleotide sequence ID" value="NZ_FZOL01000037.1"/>
</dbReference>
<dbReference type="PANTHER" id="PTHR47894">
    <property type="entry name" value="HTH-TYPE TRANSCRIPTIONAL REGULATOR GADX"/>
    <property type="match status" value="1"/>
</dbReference>
<keyword evidence="1" id="KW-0805">Transcription regulation</keyword>
<keyword evidence="6" id="KW-1185">Reference proteome</keyword>
<dbReference type="EMBL" id="FZOL01000037">
    <property type="protein sequence ID" value="SNT30177.1"/>
    <property type="molecule type" value="Genomic_DNA"/>
</dbReference>
<evidence type="ECO:0000259" key="4">
    <source>
        <dbReference type="PROSITE" id="PS01124"/>
    </source>
</evidence>
<dbReference type="OrthoDB" id="6506763at2"/>
<protein>
    <submittedName>
        <fullName evidence="5">AraC-type DNA-binding protein</fullName>
    </submittedName>
</protein>
<dbReference type="STRING" id="1215104.GCA_000730585_00722"/>
<evidence type="ECO:0000256" key="3">
    <source>
        <dbReference type="ARBA" id="ARBA00023163"/>
    </source>
</evidence>
<dbReference type="GO" id="GO:0005829">
    <property type="term" value="C:cytosol"/>
    <property type="evidence" value="ECO:0007669"/>
    <property type="project" value="TreeGrafter"/>
</dbReference>
<sequence>MASSIRGTALLGFDEFAFTQGLDARALLADVSLAAVDPDGPLDTRRFNDLLELCAQRSGNPLFGLEFGLQHGLRGLGKLGPLAGNASTVGELLEALSQPNHGYGSAVEFHLERHADPARLSFQVIDADIPRVRQAVELVVGMTAQLMQHLGKQHWHPSGLLLRHTGGGVDLAAYRRLLGVTPRFASLENAWLFDPALLGLRLVERDERTTQWMRQLQEELSDIELHELPAYVQKLIRGRMPHGRVTLEQIATDLTISPRTLQRYLMTEGTSFQALLDDTRQALATRFMRDSAISLTRLAELLGYAQLGAFSRAFSRWHGVSPQQWKRQLQRESLSRSTLARQEGQSTEPSPPCR</sequence>
<evidence type="ECO:0000256" key="2">
    <source>
        <dbReference type="ARBA" id="ARBA00023125"/>
    </source>
</evidence>
<keyword evidence="2 5" id="KW-0238">DNA-binding</keyword>
<dbReference type="Gene3D" id="1.10.10.60">
    <property type="entry name" value="Homeodomain-like"/>
    <property type="match status" value="1"/>
</dbReference>
<reference evidence="6" key="1">
    <citation type="submission" date="2017-06" db="EMBL/GenBank/DDBJ databases">
        <authorList>
            <person name="Varghese N."/>
            <person name="Submissions S."/>
        </authorList>
    </citation>
    <scope>NUCLEOTIDE SEQUENCE [LARGE SCALE GENOMIC DNA]</scope>
    <source>
        <strain evidence="6">DSM 22348</strain>
    </source>
</reference>
<dbReference type="InterPro" id="IPR018060">
    <property type="entry name" value="HTH_AraC"/>
</dbReference>
<dbReference type="GO" id="GO:0000976">
    <property type="term" value="F:transcription cis-regulatory region binding"/>
    <property type="evidence" value="ECO:0007669"/>
    <property type="project" value="TreeGrafter"/>
</dbReference>
<gene>
    <name evidence="5" type="ORF">SAMN05444352_13711</name>
</gene>
<keyword evidence="3" id="KW-0804">Transcription</keyword>
<dbReference type="GO" id="GO:0003700">
    <property type="term" value="F:DNA-binding transcription factor activity"/>
    <property type="evidence" value="ECO:0007669"/>
    <property type="project" value="InterPro"/>
</dbReference>
<proteinExistence type="predicted"/>
<dbReference type="AlphaFoldDB" id="A0A239LHQ3"/>
<dbReference type="InterPro" id="IPR009057">
    <property type="entry name" value="Homeodomain-like_sf"/>
</dbReference>
<dbReference type="Pfam" id="PF12625">
    <property type="entry name" value="Arabinose_bd"/>
    <property type="match status" value="1"/>
</dbReference>
<dbReference type="InterPro" id="IPR032687">
    <property type="entry name" value="AraC-type_N"/>
</dbReference>